<sequence length="89" mass="9269">MSSGGRLWMRTDTSGSRPSPRLTAVAAAGRVSCGGQWKWHREHGSGLDQVGFDDCQRAVLGAALPGRSPIASGSLLPSGALSAEWVECC</sequence>
<proteinExistence type="predicted"/>
<evidence type="ECO:0000256" key="1">
    <source>
        <dbReference type="SAM" id="MobiDB-lite"/>
    </source>
</evidence>
<dbReference type="EMBL" id="FNTX01000002">
    <property type="protein sequence ID" value="SEE95401.1"/>
    <property type="molecule type" value="Genomic_DNA"/>
</dbReference>
<protein>
    <submittedName>
        <fullName evidence="2">Uncharacterized protein</fullName>
    </submittedName>
</protein>
<evidence type="ECO:0000313" key="2">
    <source>
        <dbReference type="EMBL" id="SEE95401.1"/>
    </source>
</evidence>
<name>A0A1H5N3E9_9MICO</name>
<feature type="region of interest" description="Disordered" evidence="1">
    <location>
        <begin position="1"/>
        <end position="21"/>
    </location>
</feature>
<dbReference type="Proteomes" id="UP000199220">
    <property type="component" value="Unassembled WGS sequence"/>
</dbReference>
<accession>A0A1H5N3E9</accession>
<dbReference type="AlphaFoldDB" id="A0A1H5N3E9"/>
<gene>
    <name evidence="2" type="ORF">SAMN04488554_3842</name>
</gene>
<keyword evidence="3" id="KW-1185">Reference proteome</keyword>
<reference evidence="3" key="1">
    <citation type="submission" date="2016-10" db="EMBL/GenBank/DDBJ databases">
        <authorList>
            <person name="Varghese N."/>
            <person name="Submissions S."/>
        </authorList>
    </citation>
    <scope>NUCLEOTIDE SEQUENCE [LARGE SCALE GENOMIC DNA]</scope>
    <source>
        <strain evidence="3">DSM 21368</strain>
    </source>
</reference>
<evidence type="ECO:0000313" key="3">
    <source>
        <dbReference type="Proteomes" id="UP000199220"/>
    </source>
</evidence>
<organism evidence="2 3">
    <name type="scientific">Ruania alba</name>
    <dbReference type="NCBI Taxonomy" id="648782"/>
    <lineage>
        <taxon>Bacteria</taxon>
        <taxon>Bacillati</taxon>
        <taxon>Actinomycetota</taxon>
        <taxon>Actinomycetes</taxon>
        <taxon>Micrococcales</taxon>
        <taxon>Ruaniaceae</taxon>
        <taxon>Ruania</taxon>
    </lineage>
</organism>